<reference evidence="1" key="3">
    <citation type="submission" date="2022-06" db="EMBL/GenBank/DDBJ databases">
        <title>Resources to Facilitate Use of the Altered Schaedler Flora (ASF) Mouse Model to Study Microbiome Function.</title>
        <authorList>
            <person name="Proctor A."/>
            <person name="Parvinroo S."/>
            <person name="Richie T."/>
            <person name="Jia X."/>
            <person name="Lee S.T.M."/>
            <person name="Karp P.D."/>
            <person name="Paley S."/>
            <person name="Kostic A.D."/>
            <person name="Pierre J.F."/>
            <person name="Wannemuehler M.J."/>
            <person name="Phillips G.J."/>
        </authorList>
    </citation>
    <scope>NUCLEOTIDE SEQUENCE</scope>
    <source>
        <strain evidence="1">ASF457</strain>
    </source>
</reference>
<protein>
    <submittedName>
        <fullName evidence="1">Uncharacterized protein</fullName>
    </submittedName>
</protein>
<sequence length="189" mass="22095">MKYILTLILIIFATDVFAQNVFNPVVIDDYKALDTQSAIEYLQRNLNPKFPKDTQINIDDIVLSGEHFKMISFYYSEYDGTTRGTSQYFISFWKDNKEYFTCTGSNLLNIYNPVITVSNNIINIKAYKVYKPLSIYYYSFIYKRPNIFFHSVMEISTDGDNNTEIKYHYSSSDSPVNINSIYADKLIKK</sequence>
<evidence type="ECO:0000313" key="2">
    <source>
        <dbReference type="Proteomes" id="UP000017429"/>
    </source>
</evidence>
<accession>V2Q0S0</accession>
<evidence type="ECO:0000313" key="1">
    <source>
        <dbReference type="EMBL" id="USF24244.1"/>
    </source>
</evidence>
<reference evidence="1" key="1">
    <citation type="journal article" date="2014" name="Genome Announc.">
        <title>Draft genome sequences of the altered schaedler flora, a defined bacterial community from gnotobiotic mice.</title>
        <authorList>
            <person name="Wannemuehler M.J."/>
            <person name="Overstreet A.M."/>
            <person name="Ward D.V."/>
            <person name="Phillips G.J."/>
        </authorList>
    </citation>
    <scope>NUCLEOTIDE SEQUENCE</scope>
    <source>
        <strain evidence="1">ASF457</strain>
    </source>
</reference>
<dbReference type="Proteomes" id="UP000017429">
    <property type="component" value="Chromosome"/>
</dbReference>
<dbReference type="RefSeq" id="WP_023275612.1">
    <property type="nucleotide sequence ID" value="NZ_CP097562.1"/>
</dbReference>
<dbReference type="KEGG" id="msch:N508_001327"/>
<organism evidence="1 2">
    <name type="scientific">Mucispirillum schaedleri ASF457</name>
    <dbReference type="NCBI Taxonomy" id="1379858"/>
    <lineage>
        <taxon>Bacteria</taxon>
        <taxon>Pseudomonadati</taxon>
        <taxon>Deferribacterota</taxon>
        <taxon>Deferribacteres</taxon>
        <taxon>Deferribacterales</taxon>
        <taxon>Mucispirillaceae</taxon>
        <taxon>Mucispirillum</taxon>
    </lineage>
</organism>
<keyword evidence="2" id="KW-1185">Reference proteome</keyword>
<dbReference type="AlphaFoldDB" id="V2Q0S0"/>
<dbReference type="EMBL" id="CP097562">
    <property type="protein sequence ID" value="USF24244.1"/>
    <property type="molecule type" value="Genomic_DNA"/>
</dbReference>
<reference evidence="1" key="2">
    <citation type="submission" date="2022-05" db="EMBL/GenBank/DDBJ databases">
        <authorList>
            <person name="Proctor A.L."/>
            <person name="Phillips G.J."/>
            <person name="Wannemuehler M.J."/>
        </authorList>
    </citation>
    <scope>NUCLEOTIDE SEQUENCE</scope>
    <source>
        <strain evidence="1">ASF457</strain>
    </source>
</reference>
<proteinExistence type="predicted"/>
<gene>
    <name evidence="1" type="ORF">N508_001327</name>
</gene>
<name>V2Q0S0_9BACT</name>